<reference evidence="5" key="2">
    <citation type="submission" date="2025-09" db="UniProtKB">
        <authorList>
            <consortium name="Ensembl"/>
        </authorList>
    </citation>
    <scope>IDENTIFICATION</scope>
</reference>
<evidence type="ECO:0000256" key="3">
    <source>
        <dbReference type="SAM" id="MobiDB-lite"/>
    </source>
</evidence>
<dbReference type="PROSITE" id="PS00214">
    <property type="entry name" value="FABP"/>
    <property type="match status" value="1"/>
</dbReference>
<dbReference type="Gene3D" id="2.40.128.20">
    <property type="match status" value="1"/>
</dbReference>
<dbReference type="Pfam" id="PF00061">
    <property type="entry name" value="Lipocalin"/>
    <property type="match status" value="1"/>
</dbReference>
<dbReference type="InterPro" id="IPR012674">
    <property type="entry name" value="Calycin"/>
</dbReference>
<sequence>MERKIPDFSGTWKMKSSENFEEMLKALGVNVMLRKIAVAAASKPLVEITQDGESFSIRTSTSVRTTHVSFTVGVSFNETTVDGRPCTVWPAGVLWYGQSSIPFPLTVIPIPNRSGSAWTVSSACTPPQAGPVPMFLPSCLSPHIHVLQIFLPLHLTPALHSHHPDWDDSTSRPCQNENGPPFSPDGLPSLTR</sequence>
<protein>
    <submittedName>
        <fullName evidence="5">Cellular retinoic acid binding protein 2, b</fullName>
    </submittedName>
</protein>
<dbReference type="SUPFAM" id="SSF50814">
    <property type="entry name" value="Lipocalins"/>
    <property type="match status" value="1"/>
</dbReference>
<feature type="domain" description="Cytosolic fatty-acid binding proteins" evidence="4">
    <location>
        <begin position="10"/>
        <end position="27"/>
    </location>
</feature>
<dbReference type="PRINTS" id="PR00178">
    <property type="entry name" value="FATTYACIDBP"/>
</dbReference>
<proteinExistence type="inferred from homology"/>
<dbReference type="InterPro" id="IPR031259">
    <property type="entry name" value="ILBP"/>
</dbReference>
<feature type="region of interest" description="Disordered" evidence="3">
    <location>
        <begin position="162"/>
        <end position="192"/>
    </location>
</feature>
<dbReference type="Ensembl" id="ENSPKIT00000017371.1">
    <property type="protein sequence ID" value="ENSPKIP00000036424.1"/>
    <property type="gene ID" value="ENSPKIG00000015001.1"/>
</dbReference>
<evidence type="ECO:0000256" key="1">
    <source>
        <dbReference type="ARBA" id="ARBA00008390"/>
    </source>
</evidence>
<keyword evidence="2" id="KW-0813">Transport</keyword>
<dbReference type="InterPro" id="IPR000566">
    <property type="entry name" value="Lipocln_cytosolic_FA-bd_dom"/>
</dbReference>
<dbReference type="PANTHER" id="PTHR11955">
    <property type="entry name" value="FATTY ACID BINDING PROTEIN"/>
    <property type="match status" value="1"/>
</dbReference>
<comment type="similarity">
    <text evidence="1 2">Belongs to the calycin superfamily. Fatty-acid binding protein (FABP) family.</text>
</comment>
<evidence type="ECO:0000313" key="6">
    <source>
        <dbReference type="Proteomes" id="UP000261540"/>
    </source>
</evidence>
<dbReference type="GO" id="GO:0021575">
    <property type="term" value="P:hindbrain morphogenesis"/>
    <property type="evidence" value="ECO:0007669"/>
    <property type="project" value="Ensembl"/>
</dbReference>
<dbReference type="GO" id="GO:0008289">
    <property type="term" value="F:lipid binding"/>
    <property type="evidence" value="ECO:0007669"/>
    <property type="project" value="InterPro"/>
</dbReference>
<evidence type="ECO:0000259" key="4">
    <source>
        <dbReference type="PROSITE" id="PS00214"/>
    </source>
</evidence>
<dbReference type="Proteomes" id="UP000261540">
    <property type="component" value="Unplaced"/>
</dbReference>
<dbReference type="GO" id="GO:0048385">
    <property type="term" value="P:regulation of retinoic acid receptor signaling pathway"/>
    <property type="evidence" value="ECO:0007669"/>
    <property type="project" value="Ensembl"/>
</dbReference>
<dbReference type="GeneTree" id="ENSGT00940000157619"/>
<dbReference type="AlphaFoldDB" id="A0A3B3T0L3"/>
<evidence type="ECO:0000256" key="2">
    <source>
        <dbReference type="RuleBase" id="RU003696"/>
    </source>
</evidence>
<organism evidence="5 6">
    <name type="scientific">Paramormyrops kingsleyae</name>
    <dbReference type="NCBI Taxonomy" id="1676925"/>
    <lineage>
        <taxon>Eukaryota</taxon>
        <taxon>Metazoa</taxon>
        <taxon>Chordata</taxon>
        <taxon>Craniata</taxon>
        <taxon>Vertebrata</taxon>
        <taxon>Euteleostomi</taxon>
        <taxon>Actinopterygii</taxon>
        <taxon>Neopterygii</taxon>
        <taxon>Teleostei</taxon>
        <taxon>Osteoglossocephala</taxon>
        <taxon>Osteoglossomorpha</taxon>
        <taxon>Osteoglossiformes</taxon>
        <taxon>Mormyridae</taxon>
        <taxon>Paramormyrops</taxon>
    </lineage>
</organism>
<evidence type="ECO:0000313" key="5">
    <source>
        <dbReference type="Ensembl" id="ENSPKIP00000036424.1"/>
    </source>
</evidence>
<reference evidence="5" key="1">
    <citation type="submission" date="2025-08" db="UniProtKB">
        <authorList>
            <consortium name="Ensembl"/>
        </authorList>
    </citation>
    <scope>IDENTIFICATION</scope>
</reference>
<dbReference type="InterPro" id="IPR000463">
    <property type="entry name" value="Fatty_acid-bd"/>
</dbReference>
<keyword evidence="6" id="KW-1185">Reference proteome</keyword>
<name>A0A3B3T0L3_9TELE</name>
<accession>A0A3B3T0L3</accession>